<reference evidence="1 2" key="1">
    <citation type="submission" date="2019-08" db="EMBL/GenBank/DDBJ databases">
        <title>Draft genome sequences of two oriental melons (Cucumis melo L. var makuwa).</title>
        <authorList>
            <person name="Kwon S.-Y."/>
        </authorList>
    </citation>
    <scope>NUCLEOTIDE SEQUENCE [LARGE SCALE GENOMIC DNA]</scope>
    <source>
        <strain evidence="2">cv. SW 3</strain>
        <tissue evidence="1">Leaf</tissue>
    </source>
</reference>
<dbReference type="Proteomes" id="UP000321393">
    <property type="component" value="Unassembled WGS sequence"/>
</dbReference>
<evidence type="ECO:0000313" key="1">
    <source>
        <dbReference type="EMBL" id="KAA0037955.1"/>
    </source>
</evidence>
<comment type="caution">
    <text evidence="1">The sequence shown here is derived from an EMBL/GenBank/DDBJ whole genome shotgun (WGS) entry which is preliminary data.</text>
</comment>
<name>A0A5A7T907_CUCMM</name>
<accession>A0A5A7T907</accession>
<gene>
    <name evidence="1" type="ORF">E6C27_scaffold36G001360</name>
</gene>
<organism evidence="1 2">
    <name type="scientific">Cucumis melo var. makuwa</name>
    <name type="common">Oriental melon</name>
    <dbReference type="NCBI Taxonomy" id="1194695"/>
    <lineage>
        <taxon>Eukaryota</taxon>
        <taxon>Viridiplantae</taxon>
        <taxon>Streptophyta</taxon>
        <taxon>Embryophyta</taxon>
        <taxon>Tracheophyta</taxon>
        <taxon>Spermatophyta</taxon>
        <taxon>Magnoliopsida</taxon>
        <taxon>eudicotyledons</taxon>
        <taxon>Gunneridae</taxon>
        <taxon>Pentapetalae</taxon>
        <taxon>rosids</taxon>
        <taxon>fabids</taxon>
        <taxon>Cucurbitales</taxon>
        <taxon>Cucurbitaceae</taxon>
        <taxon>Benincaseae</taxon>
        <taxon>Cucumis</taxon>
    </lineage>
</organism>
<proteinExistence type="predicted"/>
<protein>
    <submittedName>
        <fullName evidence="1">Uncharacterized protein</fullName>
    </submittedName>
</protein>
<dbReference type="AlphaFoldDB" id="A0A5A7T907"/>
<sequence>MCDRSLNVHGSGGDRWMGQRRNGVIGVLKNVVALYEAAMELKKEVMEWRNLRWF</sequence>
<dbReference type="EMBL" id="SSTE01018788">
    <property type="protein sequence ID" value="KAA0037955.1"/>
    <property type="molecule type" value="Genomic_DNA"/>
</dbReference>
<evidence type="ECO:0000313" key="2">
    <source>
        <dbReference type="Proteomes" id="UP000321393"/>
    </source>
</evidence>